<feature type="compositionally biased region" description="Pro residues" evidence="1">
    <location>
        <begin position="115"/>
        <end position="139"/>
    </location>
</feature>
<name>A0A9W2VAS6_PANPR</name>
<feature type="compositionally biased region" description="Low complexity" evidence="1">
    <location>
        <begin position="104"/>
        <end position="114"/>
    </location>
</feature>
<evidence type="ECO:0000313" key="3">
    <source>
        <dbReference type="RefSeq" id="XP_053755739.1"/>
    </source>
</evidence>
<evidence type="ECO:0000313" key="4">
    <source>
        <dbReference type="RefSeq" id="XP_053755740.1"/>
    </source>
</evidence>
<sequence length="181" mass="18056">MVCPSTPDVPVSTASLGNCGVRGAADETPAPLGGTYSCPRTELGSRGFPERESVPLQTLGAGGEGGLSRRRLPVVPAGAALTASSLGVSEGGGPATLRPESCRSRAGAAASRSAPGPPPGSPAPGPALSSPPRPQPHPPEAGAQGLRASRRPAAPRARAVGIDSNRRSARARSPGWRRVAL</sequence>
<organism evidence="2 4">
    <name type="scientific">Panthera pardus</name>
    <name type="common">Leopard</name>
    <name type="synonym">Felis pardus</name>
    <dbReference type="NCBI Taxonomy" id="9691"/>
    <lineage>
        <taxon>Eukaryota</taxon>
        <taxon>Metazoa</taxon>
        <taxon>Chordata</taxon>
        <taxon>Craniata</taxon>
        <taxon>Vertebrata</taxon>
        <taxon>Euteleostomi</taxon>
        <taxon>Mammalia</taxon>
        <taxon>Eutheria</taxon>
        <taxon>Laurasiatheria</taxon>
        <taxon>Carnivora</taxon>
        <taxon>Feliformia</taxon>
        <taxon>Felidae</taxon>
        <taxon>Pantherinae</taxon>
        <taxon>Panthera</taxon>
    </lineage>
</organism>
<dbReference type="AlphaFoldDB" id="A0A9W2VAS6"/>
<reference evidence="3 4" key="1">
    <citation type="submission" date="2025-04" db="UniProtKB">
        <authorList>
            <consortium name="RefSeq"/>
        </authorList>
    </citation>
    <scope>IDENTIFICATION</scope>
    <source>
        <tissue evidence="3 4">Whole blood</tissue>
    </source>
</reference>
<dbReference type="RefSeq" id="XP_053755740.1">
    <property type="nucleotide sequence ID" value="XM_053899765.1"/>
</dbReference>
<proteinExistence type="predicted"/>
<dbReference type="GeneID" id="128776147"/>
<protein>
    <submittedName>
        <fullName evidence="3 4">Translation initiation factor IF-2-like</fullName>
    </submittedName>
</protein>
<gene>
    <name evidence="3 4" type="primary">LOC128776147</name>
</gene>
<accession>A0A9W2VAS6</accession>
<evidence type="ECO:0000256" key="1">
    <source>
        <dbReference type="SAM" id="MobiDB-lite"/>
    </source>
</evidence>
<dbReference type="Proteomes" id="UP001165780">
    <property type="component" value="Unplaced"/>
</dbReference>
<keyword evidence="2" id="KW-1185">Reference proteome</keyword>
<evidence type="ECO:0000313" key="2">
    <source>
        <dbReference type="Proteomes" id="UP001165780"/>
    </source>
</evidence>
<feature type="region of interest" description="Disordered" evidence="1">
    <location>
        <begin position="1"/>
        <end position="70"/>
    </location>
</feature>
<feature type="region of interest" description="Disordered" evidence="1">
    <location>
        <begin position="83"/>
        <end position="181"/>
    </location>
</feature>
<dbReference type="RefSeq" id="XP_053755739.1">
    <property type="nucleotide sequence ID" value="XM_053899764.1"/>
</dbReference>